<evidence type="ECO:0000313" key="4">
    <source>
        <dbReference type="Proteomes" id="UP001434883"/>
    </source>
</evidence>
<dbReference type="InterPro" id="IPR002528">
    <property type="entry name" value="MATE_fam"/>
</dbReference>
<dbReference type="Pfam" id="PF01554">
    <property type="entry name" value="MatE"/>
    <property type="match status" value="1"/>
</dbReference>
<keyword evidence="2" id="KW-1133">Transmembrane helix</keyword>
<evidence type="ECO:0008006" key="5">
    <source>
        <dbReference type="Google" id="ProtNLM"/>
    </source>
</evidence>
<comment type="caution">
    <text evidence="3">The sequence shown here is derived from an EMBL/GenBank/DDBJ whole genome shotgun (WGS) entry which is preliminary data.</text>
</comment>
<evidence type="ECO:0000256" key="1">
    <source>
        <dbReference type="ARBA" id="ARBA00010199"/>
    </source>
</evidence>
<protein>
    <recommendedName>
        <fullName evidence="5">Multidrug and toxin extrusion protein 1</fullName>
    </recommendedName>
</protein>
<dbReference type="PANTHER" id="PTHR11206">
    <property type="entry name" value="MULTIDRUG RESISTANCE PROTEIN"/>
    <property type="match status" value="1"/>
</dbReference>
<dbReference type="EMBL" id="JAHRIN010010141">
    <property type="protein sequence ID" value="MEQ2195044.1"/>
    <property type="molecule type" value="Genomic_DNA"/>
</dbReference>
<keyword evidence="2" id="KW-0472">Membrane</keyword>
<keyword evidence="4" id="KW-1185">Reference proteome</keyword>
<name>A0ABV0QGV1_9TELE</name>
<dbReference type="Proteomes" id="UP001434883">
    <property type="component" value="Unassembled WGS sequence"/>
</dbReference>
<organism evidence="3 4">
    <name type="scientific">Xenoophorus captivus</name>
    <dbReference type="NCBI Taxonomy" id="1517983"/>
    <lineage>
        <taxon>Eukaryota</taxon>
        <taxon>Metazoa</taxon>
        <taxon>Chordata</taxon>
        <taxon>Craniata</taxon>
        <taxon>Vertebrata</taxon>
        <taxon>Euteleostomi</taxon>
        <taxon>Actinopterygii</taxon>
        <taxon>Neopterygii</taxon>
        <taxon>Teleostei</taxon>
        <taxon>Neoteleostei</taxon>
        <taxon>Acanthomorphata</taxon>
        <taxon>Ovalentaria</taxon>
        <taxon>Atherinomorphae</taxon>
        <taxon>Cyprinodontiformes</taxon>
        <taxon>Goodeidae</taxon>
        <taxon>Xenoophorus</taxon>
    </lineage>
</organism>
<feature type="transmembrane region" description="Helical" evidence="2">
    <location>
        <begin position="140"/>
        <end position="160"/>
    </location>
</feature>
<reference evidence="3 4" key="1">
    <citation type="submission" date="2021-06" db="EMBL/GenBank/DDBJ databases">
        <authorList>
            <person name="Palmer J.M."/>
        </authorList>
    </citation>
    <scope>NUCLEOTIDE SEQUENCE [LARGE SCALE GENOMIC DNA]</scope>
    <source>
        <strain evidence="3 4">XC_2019</strain>
        <tissue evidence="3">Muscle</tissue>
    </source>
</reference>
<feature type="transmembrane region" description="Helical" evidence="2">
    <location>
        <begin position="76"/>
        <end position="93"/>
    </location>
</feature>
<feature type="transmembrane region" description="Helical" evidence="2">
    <location>
        <begin position="99"/>
        <end position="119"/>
    </location>
</feature>
<proteinExistence type="inferred from homology"/>
<sequence length="183" mass="20223">MERPGSLEPELPLPGAQPVAEVHVAKMEVPPVDEGAKFASSKLFRCACVKRLLPLVYRVELYHVLRLTGPLLLSRILNFLLPFVITIFCGHIGNAELAGYALASATINVTTTATGYGLTMACDTLISQTYGSRNMKRVGVILQKSTLILLLFCLPCWALLINSHNLLLLLHQEHEVARYTIHF</sequence>
<evidence type="ECO:0000256" key="2">
    <source>
        <dbReference type="SAM" id="Phobius"/>
    </source>
</evidence>
<comment type="similarity">
    <text evidence="1">Belongs to the multi antimicrobial extrusion (MATE) (TC 2.A.66.1) family.</text>
</comment>
<keyword evidence="2" id="KW-0812">Transmembrane</keyword>
<evidence type="ECO:0000313" key="3">
    <source>
        <dbReference type="EMBL" id="MEQ2195044.1"/>
    </source>
</evidence>
<gene>
    <name evidence="3" type="ORF">XENOCAPTIV_006634</name>
</gene>
<accession>A0ABV0QGV1</accession>